<accession>A0A5J4RB85</accession>
<name>A0A5J4RB85_9ZZZZ</name>
<proteinExistence type="predicted"/>
<gene>
    <name evidence="1" type="ORF">EZS27_020879</name>
</gene>
<sequence length="32" mass="3715">MEKKPNKKVQNNHINTAHDIIKELVAISPIYQ</sequence>
<dbReference type="AlphaFoldDB" id="A0A5J4RB85"/>
<evidence type="ECO:0000313" key="1">
    <source>
        <dbReference type="EMBL" id="KAA6330400.1"/>
    </source>
</evidence>
<protein>
    <submittedName>
        <fullName evidence="1">Uncharacterized protein</fullName>
    </submittedName>
</protein>
<dbReference type="EMBL" id="SNRY01001508">
    <property type="protein sequence ID" value="KAA6330400.1"/>
    <property type="molecule type" value="Genomic_DNA"/>
</dbReference>
<reference evidence="1" key="1">
    <citation type="submission" date="2019-03" db="EMBL/GenBank/DDBJ databases">
        <title>Single cell metagenomics reveals metabolic interactions within the superorganism composed of flagellate Streblomastix strix and complex community of Bacteroidetes bacteria on its surface.</title>
        <authorList>
            <person name="Treitli S.C."/>
            <person name="Kolisko M."/>
            <person name="Husnik F."/>
            <person name="Keeling P."/>
            <person name="Hampl V."/>
        </authorList>
    </citation>
    <scope>NUCLEOTIDE SEQUENCE</scope>
    <source>
        <strain evidence="1">STM</strain>
    </source>
</reference>
<organism evidence="1">
    <name type="scientific">termite gut metagenome</name>
    <dbReference type="NCBI Taxonomy" id="433724"/>
    <lineage>
        <taxon>unclassified sequences</taxon>
        <taxon>metagenomes</taxon>
        <taxon>organismal metagenomes</taxon>
    </lineage>
</organism>
<comment type="caution">
    <text evidence="1">The sequence shown here is derived from an EMBL/GenBank/DDBJ whole genome shotgun (WGS) entry which is preliminary data.</text>
</comment>